<dbReference type="Proteomes" id="UP000789508">
    <property type="component" value="Unassembled WGS sequence"/>
</dbReference>
<comment type="caution">
    <text evidence="1">The sequence shown here is derived from an EMBL/GenBank/DDBJ whole genome shotgun (WGS) entry which is preliminary data.</text>
</comment>
<protein>
    <submittedName>
        <fullName evidence="1">10385_t:CDS:1</fullName>
    </submittedName>
</protein>
<dbReference type="AlphaFoldDB" id="A0A9N9J3M2"/>
<reference evidence="1" key="1">
    <citation type="submission" date="2021-06" db="EMBL/GenBank/DDBJ databases">
        <authorList>
            <person name="Kallberg Y."/>
            <person name="Tangrot J."/>
            <person name="Rosling A."/>
        </authorList>
    </citation>
    <scope>NUCLEOTIDE SEQUENCE</scope>
    <source>
        <strain evidence="1">FL130A</strain>
    </source>
</reference>
<keyword evidence="2" id="KW-1185">Reference proteome</keyword>
<accession>A0A9N9J3M2</accession>
<name>A0A9N9J3M2_9GLOM</name>
<organism evidence="1 2">
    <name type="scientific">Ambispora leptoticha</name>
    <dbReference type="NCBI Taxonomy" id="144679"/>
    <lineage>
        <taxon>Eukaryota</taxon>
        <taxon>Fungi</taxon>
        <taxon>Fungi incertae sedis</taxon>
        <taxon>Mucoromycota</taxon>
        <taxon>Glomeromycotina</taxon>
        <taxon>Glomeromycetes</taxon>
        <taxon>Archaeosporales</taxon>
        <taxon>Ambisporaceae</taxon>
        <taxon>Ambispora</taxon>
    </lineage>
</organism>
<evidence type="ECO:0000313" key="2">
    <source>
        <dbReference type="Proteomes" id="UP000789508"/>
    </source>
</evidence>
<evidence type="ECO:0000313" key="1">
    <source>
        <dbReference type="EMBL" id="CAG8760529.1"/>
    </source>
</evidence>
<sequence length="50" mass="5769">EDNIAGVEKMHFILGIDDVEKGDRVAGRKILLAQRQHGPMPTKKEERRRE</sequence>
<feature type="non-terminal residue" evidence="1">
    <location>
        <position position="1"/>
    </location>
</feature>
<gene>
    <name evidence="1" type="ORF">ALEPTO_LOCUS13661</name>
</gene>
<dbReference type="EMBL" id="CAJVPS010046059">
    <property type="protein sequence ID" value="CAG8760529.1"/>
    <property type="molecule type" value="Genomic_DNA"/>
</dbReference>
<proteinExistence type="predicted"/>
<feature type="non-terminal residue" evidence="1">
    <location>
        <position position="50"/>
    </location>
</feature>